<evidence type="ECO:0008006" key="4">
    <source>
        <dbReference type="Google" id="ProtNLM"/>
    </source>
</evidence>
<keyword evidence="1" id="KW-0051">Antiviral defense</keyword>
<dbReference type="RefSeq" id="WP_011176770.1">
    <property type="nucleotide sequence ID" value="NC_005871.1"/>
</dbReference>
<dbReference type="InterPro" id="IPR013422">
    <property type="entry name" value="CRISPR-assoc_prot_Cas5_N"/>
</dbReference>
<dbReference type="EMBL" id="CR377818">
    <property type="protein sequence ID" value="CAG17974.1"/>
    <property type="molecule type" value="Genomic_DNA"/>
</dbReference>
<dbReference type="InterPro" id="IPR010147">
    <property type="entry name" value="CRISPR-assoc_prot_CasD"/>
</dbReference>
<dbReference type="CDD" id="cd09756">
    <property type="entry name" value="Cas5_I-E"/>
    <property type="match status" value="1"/>
</dbReference>
<dbReference type="GO" id="GO:0003723">
    <property type="term" value="F:RNA binding"/>
    <property type="evidence" value="ECO:0007669"/>
    <property type="project" value="InterPro"/>
</dbReference>
<evidence type="ECO:0000313" key="2">
    <source>
        <dbReference type="EMBL" id="CAG17974.1"/>
    </source>
</evidence>
<dbReference type="eggNOG" id="ENOG502ZBPB">
    <property type="taxonomic scope" value="Bacteria"/>
</dbReference>
<dbReference type="NCBIfam" id="TIGR01868">
    <property type="entry name" value="casD_Cas5e"/>
    <property type="match status" value="1"/>
</dbReference>
<dbReference type="GO" id="GO:0051607">
    <property type="term" value="P:defense response to virus"/>
    <property type="evidence" value="ECO:0007669"/>
    <property type="project" value="UniProtKB-KW"/>
</dbReference>
<accession>Q6LWA3</accession>
<name>Q6LWA3_PHOPR</name>
<proteinExistence type="predicted"/>
<dbReference type="GO" id="GO:0043571">
    <property type="term" value="P:maintenance of CRISPR repeat elements"/>
    <property type="evidence" value="ECO:0007669"/>
    <property type="project" value="InterPro"/>
</dbReference>
<dbReference type="KEGG" id="ppr:PBPRC0036"/>
<keyword evidence="3" id="KW-1185">Reference proteome</keyword>
<evidence type="ECO:0000313" key="3">
    <source>
        <dbReference type="Proteomes" id="UP000000593"/>
    </source>
</evidence>
<organism evidence="2 3">
    <name type="scientific">Photobacterium profundum (strain SS9)</name>
    <dbReference type="NCBI Taxonomy" id="298386"/>
    <lineage>
        <taxon>Bacteria</taxon>
        <taxon>Pseudomonadati</taxon>
        <taxon>Pseudomonadota</taxon>
        <taxon>Gammaproteobacteria</taxon>
        <taxon>Vibrionales</taxon>
        <taxon>Vibrionaceae</taxon>
        <taxon>Photobacterium</taxon>
    </lineage>
</organism>
<gene>
    <name evidence="2" type="ordered locus">PBPRC0036</name>
</gene>
<dbReference type="Gene3D" id="3.30.70.2660">
    <property type="match status" value="1"/>
</dbReference>
<reference evidence="3" key="1">
    <citation type="journal article" date="2005" name="Science">
        <title>Life at depth: Photobacterium profundum genome sequence and expression analysis.</title>
        <authorList>
            <person name="Vezzi A."/>
            <person name="Campanaro S."/>
            <person name="D'Angelo M."/>
            <person name="Simonato F."/>
            <person name="Vitulo N."/>
            <person name="Lauro F.M."/>
            <person name="Cestaro A."/>
            <person name="Malacrida G."/>
            <person name="Simionati B."/>
            <person name="Cannata N."/>
            <person name="Romualdi C."/>
            <person name="Bartlett D.H."/>
            <person name="Valle G."/>
        </authorList>
    </citation>
    <scope>NUCLEOTIDE SEQUENCE [LARGE SCALE GENOMIC DNA]</scope>
    <source>
        <strain evidence="3">ATCC BAA-1253 / SS9</strain>
    </source>
</reference>
<dbReference type="InterPro" id="IPR021124">
    <property type="entry name" value="CRISPR-assoc_prot_Cas5"/>
</dbReference>
<dbReference type="Proteomes" id="UP000000593">
    <property type="component" value="Plasmid pPBPR1"/>
</dbReference>
<dbReference type="NCBIfam" id="TIGR02593">
    <property type="entry name" value="CRISPR_cas5"/>
    <property type="match status" value="1"/>
</dbReference>
<sequence length="220" mass="24672">MDENNMHHVMKTLILKTEGLSAYGLQTFDVHRRVNHFPTRSAIVGILCAALGISRDEHAKIHELSTKLTIAVQVHHTGEKMMDYHTVENFRSPLGKIQKGTKPTYREYWCDSEHSFAISADEQTIKLLIQAVKSPVFTIFQGRKCCPLTRPLLECVLEESNPSDALKHLGEKGQIFSDIQGSNHVATLQVRDLITPVARKYAIRTVYVSGRSEGEACESA</sequence>
<keyword evidence="2" id="KW-0614">Plasmid</keyword>
<dbReference type="HOGENOM" id="CLU_084726_0_1_6"/>
<geneLocation type="plasmid" evidence="2 3">
    <name>pPBPR1</name>
</geneLocation>
<protein>
    <recommendedName>
        <fullName evidence="4">Type I-E CRISPR-associated protein Cas5/CasD</fullName>
    </recommendedName>
</protein>
<dbReference type="Pfam" id="PF09704">
    <property type="entry name" value="Cas_Cas5d"/>
    <property type="match status" value="1"/>
</dbReference>
<dbReference type="AlphaFoldDB" id="Q6LWA3"/>
<evidence type="ECO:0000256" key="1">
    <source>
        <dbReference type="ARBA" id="ARBA00023118"/>
    </source>
</evidence>